<dbReference type="AlphaFoldDB" id="A0A2W4XBL5"/>
<reference evidence="2" key="1">
    <citation type="submission" date="2018-04" db="EMBL/GenBank/DDBJ databases">
        <authorList>
            <person name="Cornet L."/>
        </authorList>
    </citation>
    <scope>NUCLEOTIDE SEQUENCE [LARGE SCALE GENOMIC DNA]</scope>
</reference>
<gene>
    <name evidence="1" type="ORF">DCF15_11655</name>
</gene>
<dbReference type="EMBL" id="QBMP01000113">
    <property type="protein sequence ID" value="PZO54476.1"/>
    <property type="molecule type" value="Genomic_DNA"/>
</dbReference>
<feature type="non-terminal residue" evidence="1">
    <location>
        <position position="177"/>
    </location>
</feature>
<sequence>MSVPEKFDGQRVSGDNNQIFDSVKNSTVFGDVGGNVTIEAVKRVTSPFQLPRNVADFTGRVEELALIEAALTATDGMGTVAISAVAGMAGVGKSALANCAAHRLVEHFPDAQLYVNLQGVDARPRDPGDVLGEWLRALGMDGAEIPVALHERQKCYCSLLANQRALVVLDNAHDEAQ</sequence>
<organism evidence="1 2">
    <name type="scientific">Phormidesmis priestleyi</name>
    <dbReference type="NCBI Taxonomy" id="268141"/>
    <lineage>
        <taxon>Bacteria</taxon>
        <taxon>Bacillati</taxon>
        <taxon>Cyanobacteriota</taxon>
        <taxon>Cyanophyceae</taxon>
        <taxon>Leptolyngbyales</taxon>
        <taxon>Leptolyngbyaceae</taxon>
        <taxon>Phormidesmis</taxon>
    </lineage>
</organism>
<evidence type="ECO:0008006" key="3">
    <source>
        <dbReference type="Google" id="ProtNLM"/>
    </source>
</evidence>
<accession>A0A2W4XBL5</accession>
<dbReference type="Proteomes" id="UP000249794">
    <property type="component" value="Unassembled WGS sequence"/>
</dbReference>
<protein>
    <recommendedName>
        <fullName evidence="3">NB-ARC domain-containing protein</fullName>
    </recommendedName>
</protein>
<reference evidence="1 2" key="2">
    <citation type="submission" date="2018-06" db="EMBL/GenBank/DDBJ databases">
        <title>Metagenomic assembly of (sub)arctic Cyanobacteria and their associated microbiome from non-axenic cultures.</title>
        <authorList>
            <person name="Baurain D."/>
        </authorList>
    </citation>
    <scope>NUCLEOTIDE SEQUENCE [LARGE SCALE GENOMIC DNA]</scope>
    <source>
        <strain evidence="1">ULC027bin1</strain>
    </source>
</reference>
<dbReference type="InterPro" id="IPR027417">
    <property type="entry name" value="P-loop_NTPase"/>
</dbReference>
<proteinExistence type="predicted"/>
<name>A0A2W4XBL5_9CYAN</name>
<dbReference type="Gene3D" id="3.40.50.300">
    <property type="entry name" value="P-loop containing nucleotide triphosphate hydrolases"/>
    <property type="match status" value="1"/>
</dbReference>
<dbReference type="SUPFAM" id="SSF52540">
    <property type="entry name" value="P-loop containing nucleoside triphosphate hydrolases"/>
    <property type="match status" value="1"/>
</dbReference>
<dbReference type="PANTHER" id="PTHR47691:SF3">
    <property type="entry name" value="HTH-TYPE TRANSCRIPTIONAL REGULATOR RV0890C-RELATED"/>
    <property type="match status" value="1"/>
</dbReference>
<dbReference type="PANTHER" id="PTHR47691">
    <property type="entry name" value="REGULATOR-RELATED"/>
    <property type="match status" value="1"/>
</dbReference>
<evidence type="ECO:0000313" key="2">
    <source>
        <dbReference type="Proteomes" id="UP000249794"/>
    </source>
</evidence>
<comment type="caution">
    <text evidence="1">The sequence shown here is derived from an EMBL/GenBank/DDBJ whole genome shotgun (WGS) entry which is preliminary data.</text>
</comment>
<evidence type="ECO:0000313" key="1">
    <source>
        <dbReference type="EMBL" id="PZO54476.1"/>
    </source>
</evidence>